<dbReference type="Proteomes" id="UP000266441">
    <property type="component" value="Unassembled WGS sequence"/>
</dbReference>
<keyword evidence="2" id="KW-1185">Reference proteome</keyword>
<dbReference type="EMBL" id="QWET01000001">
    <property type="protein sequence ID" value="RIH67251.1"/>
    <property type="molecule type" value="Genomic_DNA"/>
</dbReference>
<protein>
    <submittedName>
        <fullName evidence="1">Uncharacterized protein</fullName>
    </submittedName>
</protein>
<organism evidence="1 2">
    <name type="scientific">Mariniphaga sediminis</name>
    <dbReference type="NCBI Taxonomy" id="1628158"/>
    <lineage>
        <taxon>Bacteria</taxon>
        <taxon>Pseudomonadati</taxon>
        <taxon>Bacteroidota</taxon>
        <taxon>Bacteroidia</taxon>
        <taxon>Marinilabiliales</taxon>
        <taxon>Prolixibacteraceae</taxon>
        <taxon>Mariniphaga</taxon>
    </lineage>
</organism>
<accession>A0A399DAX3</accession>
<sequence>MSHFILLLSRKRKKTDFNLFLPVFLYQPVLQTRVQYLTYITKHIDISVYFKPWIFQLFTLAKVN</sequence>
<gene>
    <name evidence="1" type="ORF">D1164_02175</name>
</gene>
<reference evidence="1 2" key="1">
    <citation type="journal article" date="2015" name="Int. J. Syst. Evol. Microbiol.">
        <title>Mariniphaga sediminis sp. nov., isolated from coastal sediment.</title>
        <authorList>
            <person name="Wang F.Q."/>
            <person name="Shen Q.Y."/>
            <person name="Chen G.J."/>
            <person name="Du Z.J."/>
        </authorList>
    </citation>
    <scope>NUCLEOTIDE SEQUENCE [LARGE SCALE GENOMIC DNA]</scope>
    <source>
        <strain evidence="1 2">SY21</strain>
    </source>
</reference>
<comment type="caution">
    <text evidence="1">The sequence shown here is derived from an EMBL/GenBank/DDBJ whole genome shotgun (WGS) entry which is preliminary data.</text>
</comment>
<evidence type="ECO:0000313" key="1">
    <source>
        <dbReference type="EMBL" id="RIH67251.1"/>
    </source>
</evidence>
<dbReference type="AlphaFoldDB" id="A0A399DAX3"/>
<proteinExistence type="predicted"/>
<evidence type="ECO:0000313" key="2">
    <source>
        <dbReference type="Proteomes" id="UP000266441"/>
    </source>
</evidence>
<name>A0A399DAX3_9BACT</name>